<protein>
    <submittedName>
        <fullName evidence="2">Peptidase family M23</fullName>
    </submittedName>
</protein>
<dbReference type="InterPro" id="IPR016047">
    <property type="entry name" value="M23ase_b-sheet_dom"/>
</dbReference>
<dbReference type="Pfam" id="PF01551">
    <property type="entry name" value="Peptidase_M23"/>
    <property type="match status" value="1"/>
</dbReference>
<dbReference type="EMBL" id="CAADEX010000245">
    <property type="protein sequence ID" value="VFJ69468.1"/>
    <property type="molecule type" value="Genomic_DNA"/>
</dbReference>
<gene>
    <name evidence="2" type="ORF">BECKDK2373B_GA0170837_12452</name>
</gene>
<reference evidence="2" key="1">
    <citation type="submission" date="2019-02" db="EMBL/GenBank/DDBJ databases">
        <authorList>
            <person name="Gruber-Vodicka R. H."/>
            <person name="Seah K. B. B."/>
        </authorList>
    </citation>
    <scope>NUCLEOTIDE SEQUENCE</scope>
    <source>
        <strain evidence="2">BECK_DK47</strain>
    </source>
</reference>
<dbReference type="SUPFAM" id="SSF51261">
    <property type="entry name" value="Duplicated hybrid motif"/>
    <property type="match status" value="1"/>
</dbReference>
<dbReference type="PANTHER" id="PTHR21666:SF270">
    <property type="entry name" value="MUREIN HYDROLASE ACTIVATOR ENVC"/>
    <property type="match status" value="1"/>
</dbReference>
<evidence type="ECO:0000259" key="1">
    <source>
        <dbReference type="Pfam" id="PF01551"/>
    </source>
</evidence>
<dbReference type="InterPro" id="IPR050570">
    <property type="entry name" value="Cell_wall_metabolism_enzyme"/>
</dbReference>
<dbReference type="AlphaFoldDB" id="A0A450TNR1"/>
<organism evidence="2">
    <name type="scientific">Candidatus Kentrum sp. DK</name>
    <dbReference type="NCBI Taxonomy" id="2126562"/>
    <lineage>
        <taxon>Bacteria</taxon>
        <taxon>Pseudomonadati</taxon>
        <taxon>Pseudomonadota</taxon>
        <taxon>Gammaproteobacteria</taxon>
        <taxon>Candidatus Kentrum</taxon>
    </lineage>
</organism>
<dbReference type="GO" id="GO:0004222">
    <property type="term" value="F:metalloendopeptidase activity"/>
    <property type="evidence" value="ECO:0007669"/>
    <property type="project" value="TreeGrafter"/>
</dbReference>
<proteinExistence type="predicted"/>
<name>A0A450TNR1_9GAMM</name>
<accession>A0A450TNR1</accession>
<feature type="domain" description="M23ase beta-sheet core" evidence="1">
    <location>
        <begin position="91"/>
        <end position="184"/>
    </location>
</feature>
<sequence length="191" mass="19838">MIGHAVGGWSEGAFKGTSTNAVIGRTTAAAVAGGVSAKLGGGKFANGAMTGAFAHLFNNEAQRSAWPTNHKKVTSGYDENRVHPVTGEARPHTAIDIKNPKGDPVYSIRDGVVVEVGYTNGSGNYLKVDHANGFQSSYSHTATNLTSGDSVRYGQIIGSSDGSGIGTGPHLHFVLRRNGERINPCSELGCP</sequence>
<dbReference type="PANTHER" id="PTHR21666">
    <property type="entry name" value="PEPTIDASE-RELATED"/>
    <property type="match status" value="1"/>
</dbReference>
<dbReference type="Gene3D" id="2.70.70.10">
    <property type="entry name" value="Glucose Permease (Domain IIA)"/>
    <property type="match status" value="1"/>
</dbReference>
<dbReference type="CDD" id="cd12797">
    <property type="entry name" value="M23_peptidase"/>
    <property type="match status" value="1"/>
</dbReference>
<dbReference type="InterPro" id="IPR011055">
    <property type="entry name" value="Dup_hybrid_motif"/>
</dbReference>
<evidence type="ECO:0000313" key="2">
    <source>
        <dbReference type="EMBL" id="VFJ69468.1"/>
    </source>
</evidence>